<dbReference type="GeneID" id="64634714"/>
<sequence>MSSLQQKDLAFLSSFALHHSAAGLVTDCTSCGGAVPITICHSDKNGNEGKPMAMLPSAIAQKMGDV</sequence>
<dbReference type="EMBL" id="JABBWG010000030">
    <property type="protein sequence ID" value="KAG1811238.1"/>
    <property type="molecule type" value="Genomic_DNA"/>
</dbReference>
<name>A0A9P7E5D1_9AGAM</name>
<protein>
    <submittedName>
        <fullName evidence="1">Uncharacterized protein</fullName>
    </submittedName>
</protein>
<gene>
    <name evidence="1" type="ORF">BJ212DRAFT_1483896</name>
</gene>
<dbReference type="OrthoDB" id="2684248at2759"/>
<dbReference type="AlphaFoldDB" id="A0A9P7E5D1"/>
<organism evidence="1 2">
    <name type="scientific">Suillus subaureus</name>
    <dbReference type="NCBI Taxonomy" id="48587"/>
    <lineage>
        <taxon>Eukaryota</taxon>
        <taxon>Fungi</taxon>
        <taxon>Dikarya</taxon>
        <taxon>Basidiomycota</taxon>
        <taxon>Agaricomycotina</taxon>
        <taxon>Agaricomycetes</taxon>
        <taxon>Agaricomycetidae</taxon>
        <taxon>Boletales</taxon>
        <taxon>Suillineae</taxon>
        <taxon>Suillaceae</taxon>
        <taxon>Suillus</taxon>
    </lineage>
</organism>
<evidence type="ECO:0000313" key="1">
    <source>
        <dbReference type="EMBL" id="KAG1811238.1"/>
    </source>
</evidence>
<evidence type="ECO:0000313" key="2">
    <source>
        <dbReference type="Proteomes" id="UP000807769"/>
    </source>
</evidence>
<dbReference type="Proteomes" id="UP000807769">
    <property type="component" value="Unassembled WGS sequence"/>
</dbReference>
<proteinExistence type="predicted"/>
<accession>A0A9P7E5D1</accession>
<comment type="caution">
    <text evidence="1">The sequence shown here is derived from an EMBL/GenBank/DDBJ whole genome shotgun (WGS) entry which is preliminary data.</text>
</comment>
<reference evidence="1" key="1">
    <citation type="journal article" date="2020" name="New Phytol.">
        <title>Comparative genomics reveals dynamic genome evolution in host specialist ectomycorrhizal fungi.</title>
        <authorList>
            <person name="Lofgren L.A."/>
            <person name="Nguyen N.H."/>
            <person name="Vilgalys R."/>
            <person name="Ruytinx J."/>
            <person name="Liao H.L."/>
            <person name="Branco S."/>
            <person name="Kuo A."/>
            <person name="LaButti K."/>
            <person name="Lipzen A."/>
            <person name="Andreopoulos W."/>
            <person name="Pangilinan J."/>
            <person name="Riley R."/>
            <person name="Hundley H."/>
            <person name="Na H."/>
            <person name="Barry K."/>
            <person name="Grigoriev I.V."/>
            <person name="Stajich J.E."/>
            <person name="Kennedy P.G."/>
        </authorList>
    </citation>
    <scope>NUCLEOTIDE SEQUENCE</scope>
    <source>
        <strain evidence="1">MN1</strain>
    </source>
</reference>
<keyword evidence="2" id="KW-1185">Reference proteome</keyword>
<dbReference type="RefSeq" id="XP_041189898.1">
    <property type="nucleotide sequence ID" value="XM_041340698.1"/>
</dbReference>